<evidence type="ECO:0000313" key="4">
    <source>
        <dbReference type="Proteomes" id="UP000198406"/>
    </source>
</evidence>
<gene>
    <name evidence="3" type="ORF">FisN_13Lh106</name>
</gene>
<dbReference type="Pfam" id="PF03457">
    <property type="entry name" value="HA"/>
    <property type="match status" value="2"/>
</dbReference>
<feature type="domain" description="Helicase-associated" evidence="2">
    <location>
        <begin position="335"/>
        <end position="402"/>
    </location>
</feature>
<proteinExistence type="predicted"/>
<accession>A0A1Z5JFV8</accession>
<dbReference type="PANTHER" id="PTHR33418">
    <property type="entry name" value="HELICASE-ASSOCIATED"/>
    <property type="match status" value="1"/>
</dbReference>
<dbReference type="Proteomes" id="UP000198406">
    <property type="component" value="Unassembled WGS sequence"/>
</dbReference>
<reference evidence="3 4" key="1">
    <citation type="journal article" date="2015" name="Plant Cell">
        <title>Oil accumulation by the oleaginous diatom Fistulifera solaris as revealed by the genome and transcriptome.</title>
        <authorList>
            <person name="Tanaka T."/>
            <person name="Maeda Y."/>
            <person name="Veluchamy A."/>
            <person name="Tanaka M."/>
            <person name="Abida H."/>
            <person name="Marechal E."/>
            <person name="Bowler C."/>
            <person name="Muto M."/>
            <person name="Sunaga Y."/>
            <person name="Tanaka M."/>
            <person name="Yoshino T."/>
            <person name="Taniguchi T."/>
            <person name="Fukuda Y."/>
            <person name="Nemoto M."/>
            <person name="Matsumoto M."/>
            <person name="Wong P.S."/>
            <person name="Aburatani S."/>
            <person name="Fujibuchi W."/>
        </authorList>
    </citation>
    <scope>NUCLEOTIDE SEQUENCE [LARGE SCALE GENOMIC DNA]</scope>
    <source>
        <strain evidence="3 4">JPCC DA0580</strain>
    </source>
</reference>
<feature type="compositionally biased region" description="Polar residues" evidence="1">
    <location>
        <begin position="217"/>
        <end position="229"/>
    </location>
</feature>
<feature type="region of interest" description="Disordered" evidence="1">
    <location>
        <begin position="189"/>
        <end position="258"/>
    </location>
</feature>
<sequence length="430" mass="48056">MNSLMESLHPASNEQSSMALEHAQARQQSLLGGIVGNSNLWGGFQNGDLLINNTSSFSSGLIDGLQSDGSLLANSRYGNSAENTLLNNMVSMQTNVFLESARNGVSGSSRSSFVGSMRNNIFGSMRDSLALGSITPLTNRATLIEGVDVDANHGAYLLSDFGSLFKPNAGDSKNEADYKDSTFTKHMLPQNVHSAQHANRISSLVSDRKLPSEPLRTVTSGSTQQNLTSRVDRSIKHTEEEDDDDDDDDEDGDGSNRFKPFHEEKWTLRYKELLAFHAQYGHAAVPHTYPPNPQLARWVKRQRRQYKLREDGKSTTMTAERLEMLSSVGFIWDSHDVNWREKLYSLTVFRQEAGNCNVPSNFKDKKLATWVKCQRRQYKLYCDGKPSAMNPDRIKVLESVGFEWEIRSNNSRRQLPSGAANGEDMSPFEV</sequence>
<feature type="compositionally biased region" description="Polar residues" evidence="1">
    <location>
        <begin position="191"/>
        <end position="205"/>
    </location>
</feature>
<dbReference type="EMBL" id="BDSP01000053">
    <property type="protein sequence ID" value="GAX12638.1"/>
    <property type="molecule type" value="Genomic_DNA"/>
</dbReference>
<dbReference type="InParanoid" id="A0A1Z5JFV8"/>
<dbReference type="InterPro" id="IPR005114">
    <property type="entry name" value="Helicase_assoc"/>
</dbReference>
<name>A0A1Z5JFV8_FISSO</name>
<comment type="caution">
    <text evidence="3">The sequence shown here is derived from an EMBL/GenBank/DDBJ whole genome shotgun (WGS) entry which is preliminary data.</text>
</comment>
<dbReference type="PANTHER" id="PTHR33418:SF1">
    <property type="entry name" value="HELICASE-ASSOCIATED DOMAIN-CONTAINING PROTEIN"/>
    <property type="match status" value="1"/>
</dbReference>
<feature type="domain" description="Helicase-associated" evidence="2">
    <location>
        <begin position="262"/>
        <end position="330"/>
    </location>
</feature>
<feature type="compositionally biased region" description="Polar residues" evidence="1">
    <location>
        <begin position="1"/>
        <end position="18"/>
    </location>
</feature>
<feature type="region of interest" description="Disordered" evidence="1">
    <location>
        <begin position="1"/>
        <end position="22"/>
    </location>
</feature>
<feature type="compositionally biased region" description="Acidic residues" evidence="1">
    <location>
        <begin position="240"/>
        <end position="253"/>
    </location>
</feature>
<organism evidence="3 4">
    <name type="scientific">Fistulifera solaris</name>
    <name type="common">Oleaginous diatom</name>
    <dbReference type="NCBI Taxonomy" id="1519565"/>
    <lineage>
        <taxon>Eukaryota</taxon>
        <taxon>Sar</taxon>
        <taxon>Stramenopiles</taxon>
        <taxon>Ochrophyta</taxon>
        <taxon>Bacillariophyta</taxon>
        <taxon>Bacillariophyceae</taxon>
        <taxon>Bacillariophycidae</taxon>
        <taxon>Naviculales</taxon>
        <taxon>Naviculaceae</taxon>
        <taxon>Fistulifera</taxon>
    </lineage>
</organism>
<evidence type="ECO:0000256" key="1">
    <source>
        <dbReference type="SAM" id="MobiDB-lite"/>
    </source>
</evidence>
<dbReference type="Gene3D" id="6.10.140.530">
    <property type="match status" value="2"/>
</dbReference>
<evidence type="ECO:0000313" key="3">
    <source>
        <dbReference type="EMBL" id="GAX12638.1"/>
    </source>
</evidence>
<dbReference type="OrthoDB" id="498381at2759"/>
<feature type="compositionally biased region" description="Basic and acidic residues" evidence="1">
    <location>
        <begin position="230"/>
        <end position="239"/>
    </location>
</feature>
<dbReference type="AlphaFoldDB" id="A0A1Z5JFV8"/>
<evidence type="ECO:0000259" key="2">
    <source>
        <dbReference type="Pfam" id="PF03457"/>
    </source>
</evidence>
<keyword evidence="4" id="KW-1185">Reference proteome</keyword>
<protein>
    <recommendedName>
        <fullName evidence="2">Helicase-associated domain-containing protein</fullName>
    </recommendedName>
</protein>